<proteinExistence type="predicted"/>
<comment type="caution">
    <text evidence="1">The sequence shown here is derived from an EMBL/GenBank/DDBJ whole genome shotgun (WGS) entry which is preliminary data.</text>
</comment>
<organism evidence="1 2">
    <name type="scientific">Paraburkholderia unamae</name>
    <dbReference type="NCBI Taxonomy" id="219649"/>
    <lineage>
        <taxon>Bacteria</taxon>
        <taxon>Pseudomonadati</taxon>
        <taxon>Pseudomonadota</taxon>
        <taxon>Betaproteobacteria</taxon>
        <taxon>Burkholderiales</taxon>
        <taxon>Burkholderiaceae</taxon>
        <taxon>Paraburkholderia</taxon>
    </lineage>
</organism>
<sequence length="189" mass="19488">MLGLRAGDDREYVGARRLIAVLVEKNGRPKDLPVFFIRRAVSPSRMDGLADFGQPVRYHGSGQSNSSAASFNVPVVYRFLLVCLLALLSMRGAMACEQAQHDALAAHAAITPHVVVAAGDRCAGTGTHDHGSHSPCGTSCCVAGCAHCSVPSVVTAFDAQTGAGSALTVLPAALRAGITHAPPLPPPIA</sequence>
<evidence type="ECO:0000313" key="1">
    <source>
        <dbReference type="EMBL" id="MEM5401470.1"/>
    </source>
</evidence>
<name>A0ACC6RIG3_9BURK</name>
<protein>
    <submittedName>
        <fullName evidence="1">Uncharacterized protein</fullName>
    </submittedName>
</protein>
<gene>
    <name evidence="1" type="ORF">VSR83_15435</name>
</gene>
<keyword evidence="2" id="KW-1185">Reference proteome</keyword>
<dbReference type="EMBL" id="JAYMRU010000010">
    <property type="protein sequence ID" value="MEM5401470.1"/>
    <property type="molecule type" value="Genomic_DNA"/>
</dbReference>
<dbReference type="Proteomes" id="UP001392318">
    <property type="component" value="Unassembled WGS sequence"/>
</dbReference>
<evidence type="ECO:0000313" key="2">
    <source>
        <dbReference type="Proteomes" id="UP001392318"/>
    </source>
</evidence>
<reference evidence="1" key="1">
    <citation type="submission" date="2024-01" db="EMBL/GenBank/DDBJ databases">
        <title>The diversity of rhizobia nodulating Mimosa spp. in eleven states of Brazil covering several biomes is determined by host plant, location, and edaphic factors.</title>
        <authorList>
            <person name="Rouws L."/>
            <person name="Barauna A."/>
            <person name="Beukes C."/>
            <person name="De Faria S.M."/>
            <person name="Gross E."/>
            <person name="Dos Reis Junior F.B."/>
            <person name="Simon M."/>
            <person name="Maluk M."/>
            <person name="Odee D.W."/>
            <person name="Kenicer G."/>
            <person name="Young J.P.W."/>
            <person name="Reis V.M."/>
            <person name="Zilli J."/>
            <person name="James E.K."/>
        </authorList>
    </citation>
    <scope>NUCLEOTIDE SEQUENCE</scope>
    <source>
        <strain evidence="1">JPY452</strain>
    </source>
</reference>
<accession>A0ACC6RIG3</accession>